<comment type="caution">
    <text evidence="2">The sequence shown here is derived from an EMBL/GenBank/DDBJ whole genome shotgun (WGS) entry which is preliminary data.</text>
</comment>
<organism evidence="2 3">
    <name type="scientific">Tagetes erecta</name>
    <name type="common">African marigold</name>
    <dbReference type="NCBI Taxonomy" id="13708"/>
    <lineage>
        <taxon>Eukaryota</taxon>
        <taxon>Viridiplantae</taxon>
        <taxon>Streptophyta</taxon>
        <taxon>Embryophyta</taxon>
        <taxon>Tracheophyta</taxon>
        <taxon>Spermatophyta</taxon>
        <taxon>Magnoliopsida</taxon>
        <taxon>eudicotyledons</taxon>
        <taxon>Gunneridae</taxon>
        <taxon>Pentapetalae</taxon>
        <taxon>asterids</taxon>
        <taxon>campanulids</taxon>
        <taxon>Asterales</taxon>
        <taxon>Asteraceae</taxon>
        <taxon>Asteroideae</taxon>
        <taxon>Heliantheae alliance</taxon>
        <taxon>Tageteae</taxon>
        <taxon>Tagetes</taxon>
    </lineage>
</organism>
<dbReference type="AlphaFoldDB" id="A0AAD8JKV4"/>
<dbReference type="Proteomes" id="UP001229421">
    <property type="component" value="Unassembled WGS sequence"/>
</dbReference>
<evidence type="ECO:0000313" key="3">
    <source>
        <dbReference type="Proteomes" id="UP001229421"/>
    </source>
</evidence>
<name>A0AAD8JKV4_TARER</name>
<evidence type="ECO:0000313" key="2">
    <source>
        <dbReference type="EMBL" id="KAK1406355.1"/>
    </source>
</evidence>
<reference evidence="2" key="1">
    <citation type="journal article" date="2023" name="bioRxiv">
        <title>Improved chromosome-level genome assembly for marigold (Tagetes erecta).</title>
        <authorList>
            <person name="Jiang F."/>
            <person name="Yuan L."/>
            <person name="Wang S."/>
            <person name="Wang H."/>
            <person name="Xu D."/>
            <person name="Wang A."/>
            <person name="Fan W."/>
        </authorList>
    </citation>
    <scope>NUCLEOTIDE SEQUENCE</scope>
    <source>
        <strain evidence="2">WSJ</strain>
        <tissue evidence="2">Leaf</tissue>
    </source>
</reference>
<proteinExistence type="predicted"/>
<protein>
    <submittedName>
        <fullName evidence="2">Uncharacterized protein</fullName>
    </submittedName>
</protein>
<dbReference type="EMBL" id="JAUHHV010000012">
    <property type="protein sequence ID" value="KAK1406355.1"/>
    <property type="molecule type" value="Genomic_DNA"/>
</dbReference>
<evidence type="ECO:0000256" key="1">
    <source>
        <dbReference type="SAM" id="MobiDB-lite"/>
    </source>
</evidence>
<sequence>MQYPIIEIYFGPAIIEEEKGKKSAAKKEEKGRTTPRSSFNSFWDAQVGEGIGCVTTTHRVRTEVWSISRFQTIDEEDEDSLIYLKSMQ</sequence>
<feature type="compositionally biased region" description="Basic and acidic residues" evidence="1">
    <location>
        <begin position="20"/>
        <end position="32"/>
    </location>
</feature>
<feature type="region of interest" description="Disordered" evidence="1">
    <location>
        <begin position="20"/>
        <end position="39"/>
    </location>
</feature>
<keyword evidence="3" id="KW-1185">Reference proteome</keyword>
<gene>
    <name evidence="2" type="ORF">QVD17_41649</name>
</gene>
<accession>A0AAD8JKV4</accession>